<dbReference type="InterPro" id="IPR046878">
    <property type="entry name" value="Big_14"/>
</dbReference>
<keyword evidence="1" id="KW-1133">Transmembrane helix</keyword>
<keyword evidence="1" id="KW-0812">Transmembrane</keyword>
<dbReference type="Proteomes" id="UP000602260">
    <property type="component" value="Unassembled WGS sequence"/>
</dbReference>
<comment type="caution">
    <text evidence="3">The sequence shown here is derived from an EMBL/GenBank/DDBJ whole genome shotgun (WGS) entry which is preliminary data.</text>
</comment>
<gene>
    <name evidence="3" type="ORF">H8S55_06090</name>
</gene>
<evidence type="ECO:0000256" key="1">
    <source>
        <dbReference type="SAM" id="Phobius"/>
    </source>
</evidence>
<dbReference type="AlphaFoldDB" id="A0A8J6IW01"/>
<feature type="transmembrane region" description="Helical" evidence="1">
    <location>
        <begin position="7"/>
        <end position="29"/>
    </location>
</feature>
<evidence type="ECO:0000313" key="3">
    <source>
        <dbReference type="EMBL" id="MBC5716884.1"/>
    </source>
</evidence>
<sequence>MKQKKKWVIPLCVIGVILLLCVGGLWYMINHSMSFSVGRCLVADNGSYMFIDGTSPIIMSNRKDKEGLFSGLGTGDKILIFHDGIAETYPGRTGAYWCVKLEDGTQADIPEQVIEELTKLGWTIVGNEADPDSVTPEPEAYAFEAQYIQTNGGPEDGYPYHTVISSRAELEAYYEAYKDIYSLERRETVYSDSTIGFLDACDKYDNAYFERQNLVLIVLQEGSGSIRHEITDVRRHRIENGALDGWDITIDRKVPEAGTEDMAQWHLFLEVQMGDVIKATDKVWINGKQSERTPAISGLVGISRTPATHAYQDPWGVKLTAKNITPSGLTIVCTQQDGKPTGELNTGSYYGLEVLRDGEWVAVELLPMEYELAWTSEAWMIPNNVETEWEVNWRRLYGELPAGSYRISKSVMDFRGTGDYDTKTYYAGFDLVDAADTSNVSYEHGGFGVSVPLLSGWEYKVEEYSADGMSYGVSFRPAGEDGWIDFHYWPTFGVCGTGLSMKEFGNGSMGTYDGGAIWNFISYPASKGNFVATTQGVNSWWSRYGETAMEIITQVICTDTIVD</sequence>
<keyword evidence="1" id="KW-0472">Membrane</keyword>
<feature type="domain" description="Bacterial Ig-like" evidence="2">
    <location>
        <begin position="315"/>
        <end position="421"/>
    </location>
</feature>
<organism evidence="3 4">
    <name type="scientific">Flintibacter faecis</name>
    <dbReference type="NCBI Taxonomy" id="2763047"/>
    <lineage>
        <taxon>Bacteria</taxon>
        <taxon>Bacillati</taxon>
        <taxon>Bacillota</taxon>
        <taxon>Clostridia</taxon>
        <taxon>Eubacteriales</taxon>
        <taxon>Flintibacter</taxon>
    </lineage>
</organism>
<dbReference type="Pfam" id="PF20251">
    <property type="entry name" value="Big_14"/>
    <property type="match status" value="1"/>
</dbReference>
<keyword evidence="4" id="KW-1185">Reference proteome</keyword>
<dbReference type="EMBL" id="JACOPN010000003">
    <property type="protein sequence ID" value="MBC5716884.1"/>
    <property type="molecule type" value="Genomic_DNA"/>
</dbReference>
<proteinExistence type="predicted"/>
<dbReference type="RefSeq" id="WP_186878217.1">
    <property type="nucleotide sequence ID" value="NZ_JACOPN010000003.1"/>
</dbReference>
<accession>A0A8J6IW01</accession>
<evidence type="ECO:0000313" key="4">
    <source>
        <dbReference type="Proteomes" id="UP000602260"/>
    </source>
</evidence>
<protein>
    <recommendedName>
        <fullName evidence="2">Bacterial Ig-like domain-containing protein</fullName>
    </recommendedName>
</protein>
<name>A0A8J6IW01_9FIRM</name>
<evidence type="ECO:0000259" key="2">
    <source>
        <dbReference type="Pfam" id="PF20251"/>
    </source>
</evidence>
<reference evidence="3" key="1">
    <citation type="submission" date="2020-08" db="EMBL/GenBank/DDBJ databases">
        <title>Genome public.</title>
        <authorList>
            <person name="Liu C."/>
            <person name="Sun Q."/>
        </authorList>
    </citation>
    <scope>NUCLEOTIDE SEQUENCE</scope>
    <source>
        <strain evidence="3">BX5</strain>
    </source>
</reference>